<dbReference type="SUPFAM" id="SSF51045">
    <property type="entry name" value="WW domain"/>
    <property type="match status" value="1"/>
</dbReference>
<dbReference type="PANTHER" id="PTHR24148:SF64">
    <property type="entry name" value="HETEROKARYON INCOMPATIBILITY DOMAIN-CONTAINING PROTEIN"/>
    <property type="match status" value="1"/>
</dbReference>
<evidence type="ECO:0000313" key="2">
    <source>
        <dbReference type="EMBL" id="CZR66919.1"/>
    </source>
</evidence>
<dbReference type="PANTHER" id="PTHR24148">
    <property type="entry name" value="ANKYRIN REPEAT DOMAIN-CONTAINING PROTEIN 39 HOMOLOG-RELATED"/>
    <property type="match status" value="1"/>
</dbReference>
<proteinExistence type="predicted"/>
<keyword evidence="3" id="KW-1185">Reference proteome</keyword>
<dbReference type="InterPro" id="IPR036020">
    <property type="entry name" value="WW_dom_sf"/>
</dbReference>
<dbReference type="Pfam" id="PF06985">
    <property type="entry name" value="HET"/>
    <property type="match status" value="1"/>
</dbReference>
<accession>A0A1L7XPF9</accession>
<dbReference type="Gene3D" id="2.20.70.10">
    <property type="match status" value="1"/>
</dbReference>
<sequence>MASDQTFNSENSEPYKYSPLNEEAQEIRLLTLLPDTLASDVRLSLDITPFTEYHVPKFEAVSYTWGSAENPVNIFIGESGRKTLAVTRNLAEALPYFRYEDKPRILWIDAICVDQKNLKERSQQVKRMADIYSKTIKVLVWLGPESDDSSLALHLFEKIASNVKVDEATRALVATTDDIHWADKDIKLPFNGVELLSTFKLIHRPWFERLWIWQEIHLASGNIEVMCGSRTILWAALRSAVLCLHMKQIPMFNQEEEASKPKQLDAVWSLCFGLSSNSIDELLDETKHCVCSDPRDKIYALLSLLYGAPRFEIEPDYAKSVNETYQHATLSIIKSTKRLQVLATGESQEHLERCPSWVPNRKLLTPAQWIAPRLCNRFPSSSASSETNHTLPANLQGSILKVEGTAVAVVWEVEPMLSFSNPKASTKDRIKELMTISTLAGFRGASFQSHQHKAFTRAICCNCFSEQYSPAPTYYPTLARSEEAVHRILTSDIDNELGWNQPDFTSILNYVRFACAGRSFYMTQDGICGLAPLHAKKGDVVTVLLGCNSPMVLRPTTEGTYKLVGEAYCDGFMHAEALLGALPDPFEFIMRYDNNSGYWQWAFQNKKTGRFQVGDPRLGPLPPGWELRSHTKEEFWQLFKNHKTGEETWWDPRLTSEELRKRGVALLVFDLV</sequence>
<reference evidence="2 3" key="1">
    <citation type="submission" date="2016-03" db="EMBL/GenBank/DDBJ databases">
        <authorList>
            <person name="Ploux O."/>
        </authorList>
    </citation>
    <scope>NUCLEOTIDE SEQUENCE [LARGE SCALE GENOMIC DNA]</scope>
    <source>
        <strain evidence="2 3">UAMH 11012</strain>
    </source>
</reference>
<name>A0A1L7XPF9_9HELO</name>
<dbReference type="Proteomes" id="UP000184330">
    <property type="component" value="Unassembled WGS sequence"/>
</dbReference>
<dbReference type="Pfam" id="PF26639">
    <property type="entry name" value="Het-6_barrel"/>
    <property type="match status" value="1"/>
</dbReference>
<dbReference type="STRING" id="576137.A0A1L7XPF9"/>
<gene>
    <name evidence="2" type="ORF">PAC_16820</name>
</gene>
<dbReference type="AlphaFoldDB" id="A0A1L7XPF9"/>
<protein>
    <recommendedName>
        <fullName evidence="1">WW domain-containing protein</fullName>
    </recommendedName>
</protein>
<feature type="domain" description="WW" evidence="1">
    <location>
        <begin position="619"/>
        <end position="654"/>
    </location>
</feature>
<organism evidence="2 3">
    <name type="scientific">Phialocephala subalpina</name>
    <dbReference type="NCBI Taxonomy" id="576137"/>
    <lineage>
        <taxon>Eukaryota</taxon>
        <taxon>Fungi</taxon>
        <taxon>Dikarya</taxon>
        <taxon>Ascomycota</taxon>
        <taxon>Pezizomycotina</taxon>
        <taxon>Leotiomycetes</taxon>
        <taxon>Helotiales</taxon>
        <taxon>Mollisiaceae</taxon>
        <taxon>Phialocephala</taxon>
        <taxon>Phialocephala fortinii species complex</taxon>
    </lineage>
</organism>
<evidence type="ECO:0000313" key="3">
    <source>
        <dbReference type="Proteomes" id="UP000184330"/>
    </source>
</evidence>
<dbReference type="InterPro" id="IPR052895">
    <property type="entry name" value="HetReg/Transcr_Mod"/>
</dbReference>
<dbReference type="InterPro" id="IPR010730">
    <property type="entry name" value="HET"/>
</dbReference>
<dbReference type="PROSITE" id="PS50020">
    <property type="entry name" value="WW_DOMAIN_2"/>
    <property type="match status" value="1"/>
</dbReference>
<dbReference type="EMBL" id="FJOG01000040">
    <property type="protein sequence ID" value="CZR66919.1"/>
    <property type="molecule type" value="Genomic_DNA"/>
</dbReference>
<dbReference type="OrthoDB" id="3553147at2759"/>
<evidence type="ECO:0000259" key="1">
    <source>
        <dbReference type="PROSITE" id="PS50020"/>
    </source>
</evidence>
<dbReference type="InterPro" id="IPR001202">
    <property type="entry name" value="WW_dom"/>
</dbReference>